<keyword evidence="7" id="KW-0040">ANK repeat</keyword>
<dbReference type="InterPro" id="IPR011009">
    <property type="entry name" value="Kinase-like_dom_sf"/>
</dbReference>
<evidence type="ECO:0000259" key="10">
    <source>
        <dbReference type="PROSITE" id="PS50011"/>
    </source>
</evidence>
<dbReference type="STRING" id="34508.A0A4U5M240"/>
<dbReference type="Gene3D" id="1.10.510.10">
    <property type="entry name" value="Transferase(Phosphotransferase) domain 1"/>
    <property type="match status" value="1"/>
</dbReference>
<dbReference type="PROSITE" id="PS00108">
    <property type="entry name" value="PROTEIN_KINASE_ST"/>
    <property type="match status" value="1"/>
</dbReference>
<dbReference type="GO" id="GO:0043065">
    <property type="term" value="P:positive regulation of apoptotic process"/>
    <property type="evidence" value="ECO:0007669"/>
    <property type="project" value="TreeGrafter"/>
</dbReference>
<dbReference type="Gene3D" id="1.25.40.20">
    <property type="entry name" value="Ankyrin repeat-containing domain"/>
    <property type="match status" value="1"/>
</dbReference>
<dbReference type="Pfam" id="PF00069">
    <property type="entry name" value="Pkinase"/>
    <property type="match status" value="1"/>
</dbReference>
<evidence type="ECO:0000256" key="5">
    <source>
        <dbReference type="ARBA" id="ARBA00022777"/>
    </source>
</evidence>
<keyword evidence="2" id="KW-0723">Serine/threonine-protein kinase</keyword>
<dbReference type="PROSITE" id="PS50088">
    <property type="entry name" value="ANK_REPEAT"/>
    <property type="match status" value="2"/>
</dbReference>
<feature type="compositionally biased region" description="Low complexity" evidence="9">
    <location>
        <begin position="11"/>
        <end position="22"/>
    </location>
</feature>
<dbReference type="AlphaFoldDB" id="A0A4U5M240"/>
<dbReference type="SMART" id="SM00248">
    <property type="entry name" value="ANK"/>
    <property type="match status" value="5"/>
</dbReference>
<evidence type="ECO:0000256" key="3">
    <source>
        <dbReference type="ARBA" id="ARBA00022679"/>
    </source>
</evidence>
<dbReference type="PROSITE" id="PS00107">
    <property type="entry name" value="PROTEIN_KINASE_ATP"/>
    <property type="match status" value="1"/>
</dbReference>
<dbReference type="Gene3D" id="3.30.200.20">
    <property type="entry name" value="Phosphorylase Kinase, domain 1"/>
    <property type="match status" value="1"/>
</dbReference>
<keyword evidence="5" id="KW-0418">Kinase</keyword>
<dbReference type="GO" id="GO:0035556">
    <property type="term" value="P:intracellular signal transduction"/>
    <property type="evidence" value="ECO:0007669"/>
    <property type="project" value="TreeGrafter"/>
</dbReference>
<keyword evidence="6 8" id="KW-0067">ATP-binding</keyword>
<reference evidence="11 12" key="1">
    <citation type="journal article" date="2015" name="Genome Biol.">
        <title>Comparative genomics of Steinernema reveals deeply conserved gene regulatory networks.</title>
        <authorList>
            <person name="Dillman A.R."/>
            <person name="Macchietto M."/>
            <person name="Porter C.F."/>
            <person name="Rogers A."/>
            <person name="Williams B."/>
            <person name="Antoshechkin I."/>
            <person name="Lee M.M."/>
            <person name="Goodwin Z."/>
            <person name="Lu X."/>
            <person name="Lewis E.E."/>
            <person name="Goodrich-Blair H."/>
            <person name="Stock S.P."/>
            <person name="Adams B.J."/>
            <person name="Sternberg P.W."/>
            <person name="Mortazavi A."/>
        </authorList>
    </citation>
    <scope>NUCLEOTIDE SEQUENCE [LARGE SCALE GENOMIC DNA]</scope>
    <source>
        <strain evidence="11 12">ALL</strain>
    </source>
</reference>
<feature type="binding site" evidence="8">
    <location>
        <position position="81"/>
    </location>
    <ligand>
        <name>ATP</name>
        <dbReference type="ChEBI" id="CHEBI:30616"/>
    </ligand>
</feature>
<feature type="repeat" description="ANK" evidence="7">
    <location>
        <begin position="419"/>
        <end position="451"/>
    </location>
</feature>
<evidence type="ECO:0000256" key="9">
    <source>
        <dbReference type="SAM" id="MobiDB-lite"/>
    </source>
</evidence>
<dbReference type="SUPFAM" id="SSF48403">
    <property type="entry name" value="Ankyrin repeat"/>
    <property type="match status" value="1"/>
</dbReference>
<evidence type="ECO:0000313" key="11">
    <source>
        <dbReference type="EMBL" id="TKR62383.1"/>
    </source>
</evidence>
<dbReference type="SMART" id="SM00220">
    <property type="entry name" value="S_TKc"/>
    <property type="match status" value="1"/>
</dbReference>
<evidence type="ECO:0000256" key="1">
    <source>
        <dbReference type="ARBA" id="ARBA00001946"/>
    </source>
</evidence>
<sequence>MPDVSSPAPLPLLQLPKLPPTLGSSMMQRQHPPVERLQFNSVPLETRYEIGDELGSGQFATVKRVIERATGLKYAAKFVRKRRYATSRRGVPRENIEREVEVLRAVRGHENVVELHEVYETSTDVILILELVSGGELFDHVCGKECLDEAEAAAFIKQILLAVRHLHSHFVVHLDIKPENVMLKTRGETQIKLIDFGLSRQICPGVPVKDIVGTPEFIAPEIVNYEPLSTATDMWAIGVVTYILLSGGSPFLGESRNETFANITAVNYHFSDRFFGSTSQDAKDFISRLFVRDQRHRATVEQCLNHPWVRGSSPDSGVEDVRRLSTVSVAQLQGYRIRSRWRRAIEVVILCNQMTKRARITIARAEAKRSDGDRAPDTRYDKGELITSAVLVACEEGNLAALKELATVHRMNLNVVNRLGETAVHVSAGAGHPQIVMFLHSRGCPIATVDSRGDTPLFWAARNGHGHVVRYLCQDPDQVSINSINKSDETALHVATRYSQTDAALALLEAGANIDLQDEHGETALHIASWQGYGALLHVLCKFEPNMTLRNQSKERCRVAAQPSQCPNTFAKPYSRSRPWANVLSWIQLLTLVLIVAGVVDEVAVKSRILMNCYG</sequence>
<dbReference type="GO" id="GO:0004674">
    <property type="term" value="F:protein serine/threonine kinase activity"/>
    <property type="evidence" value="ECO:0007669"/>
    <property type="project" value="UniProtKB-KW"/>
</dbReference>
<evidence type="ECO:0000313" key="12">
    <source>
        <dbReference type="Proteomes" id="UP000298663"/>
    </source>
</evidence>
<proteinExistence type="predicted"/>
<evidence type="ECO:0000256" key="2">
    <source>
        <dbReference type="ARBA" id="ARBA00022527"/>
    </source>
</evidence>
<dbReference type="InterPro" id="IPR017441">
    <property type="entry name" value="Protein_kinase_ATP_BS"/>
</dbReference>
<dbReference type="InterPro" id="IPR036770">
    <property type="entry name" value="Ankyrin_rpt-contain_sf"/>
</dbReference>
<keyword evidence="4 8" id="KW-0547">Nucleotide-binding</keyword>
<dbReference type="InterPro" id="IPR000719">
    <property type="entry name" value="Prot_kinase_dom"/>
</dbReference>
<dbReference type="InterPro" id="IPR008271">
    <property type="entry name" value="Ser/Thr_kinase_AS"/>
</dbReference>
<evidence type="ECO:0000256" key="8">
    <source>
        <dbReference type="PROSITE-ProRule" id="PRU10141"/>
    </source>
</evidence>
<keyword evidence="3" id="KW-0808">Transferase</keyword>
<dbReference type="OrthoDB" id="504170at2759"/>
<feature type="repeat" description="ANK" evidence="7">
    <location>
        <begin position="487"/>
        <end position="519"/>
    </location>
</feature>
<gene>
    <name evidence="11" type="ORF">L596_026357</name>
</gene>
<accession>A0A4U5M240</accession>
<evidence type="ECO:0000256" key="7">
    <source>
        <dbReference type="PROSITE-ProRule" id="PRU00023"/>
    </source>
</evidence>
<keyword evidence="12" id="KW-1185">Reference proteome</keyword>
<dbReference type="PROSITE" id="PS50011">
    <property type="entry name" value="PROTEIN_KINASE_DOM"/>
    <property type="match status" value="1"/>
</dbReference>
<evidence type="ECO:0000256" key="4">
    <source>
        <dbReference type="ARBA" id="ARBA00022741"/>
    </source>
</evidence>
<dbReference type="Proteomes" id="UP000298663">
    <property type="component" value="Unassembled WGS sequence"/>
</dbReference>
<dbReference type="Pfam" id="PF12796">
    <property type="entry name" value="Ank_2"/>
    <property type="match status" value="2"/>
</dbReference>
<dbReference type="InterPro" id="IPR002110">
    <property type="entry name" value="Ankyrin_rpt"/>
</dbReference>
<dbReference type="EMBL" id="AZBU02000010">
    <property type="protein sequence ID" value="TKR62383.1"/>
    <property type="molecule type" value="Genomic_DNA"/>
</dbReference>
<dbReference type="GO" id="GO:0005634">
    <property type="term" value="C:nucleus"/>
    <property type="evidence" value="ECO:0007669"/>
    <property type="project" value="TreeGrafter"/>
</dbReference>
<organism evidence="11 12">
    <name type="scientific">Steinernema carpocapsae</name>
    <name type="common">Entomopathogenic nematode</name>
    <dbReference type="NCBI Taxonomy" id="34508"/>
    <lineage>
        <taxon>Eukaryota</taxon>
        <taxon>Metazoa</taxon>
        <taxon>Ecdysozoa</taxon>
        <taxon>Nematoda</taxon>
        <taxon>Chromadorea</taxon>
        <taxon>Rhabditida</taxon>
        <taxon>Tylenchina</taxon>
        <taxon>Panagrolaimomorpha</taxon>
        <taxon>Strongyloidoidea</taxon>
        <taxon>Steinernematidae</taxon>
        <taxon>Steinernema</taxon>
    </lineage>
</organism>
<dbReference type="GO" id="GO:0005524">
    <property type="term" value="F:ATP binding"/>
    <property type="evidence" value="ECO:0007669"/>
    <property type="project" value="UniProtKB-UniRule"/>
</dbReference>
<protein>
    <recommendedName>
        <fullName evidence="10">Protein kinase domain-containing protein</fullName>
    </recommendedName>
</protein>
<dbReference type="FunFam" id="1.10.510.10:FF:000571">
    <property type="entry name" value="Maternal embryonic leucine zipper kinase"/>
    <property type="match status" value="1"/>
</dbReference>
<dbReference type="PANTHER" id="PTHR24342">
    <property type="entry name" value="SERINE/THREONINE-PROTEIN KINASE 17"/>
    <property type="match status" value="1"/>
</dbReference>
<feature type="domain" description="Protein kinase" evidence="10">
    <location>
        <begin position="48"/>
        <end position="309"/>
    </location>
</feature>
<comment type="cofactor">
    <cofactor evidence="1">
        <name>Mg(2+)</name>
        <dbReference type="ChEBI" id="CHEBI:18420"/>
    </cofactor>
</comment>
<evidence type="ECO:0000256" key="6">
    <source>
        <dbReference type="ARBA" id="ARBA00022840"/>
    </source>
</evidence>
<reference evidence="11 12" key="2">
    <citation type="journal article" date="2019" name="G3 (Bethesda)">
        <title>Hybrid Assembly of the Genome of the Entomopathogenic Nematode Steinernema carpocapsae Identifies the X-Chromosome.</title>
        <authorList>
            <person name="Serra L."/>
            <person name="Macchietto M."/>
            <person name="Macias-Munoz A."/>
            <person name="McGill C.J."/>
            <person name="Rodriguez I.M."/>
            <person name="Rodriguez B."/>
            <person name="Murad R."/>
            <person name="Mortazavi A."/>
        </authorList>
    </citation>
    <scope>NUCLEOTIDE SEQUENCE [LARGE SCALE GENOMIC DNA]</scope>
    <source>
        <strain evidence="11 12">ALL</strain>
    </source>
</reference>
<dbReference type="SUPFAM" id="SSF56112">
    <property type="entry name" value="Protein kinase-like (PK-like)"/>
    <property type="match status" value="1"/>
</dbReference>
<feature type="region of interest" description="Disordered" evidence="9">
    <location>
        <begin position="1"/>
        <end position="27"/>
    </location>
</feature>
<dbReference type="PANTHER" id="PTHR24342:SF14">
    <property type="entry name" value="DEATH-ASSOCIATED PROTEIN KINASE DAPK-1"/>
    <property type="match status" value="1"/>
</dbReference>
<name>A0A4U5M240_STECR</name>
<comment type="caution">
    <text evidence="11">The sequence shown here is derived from an EMBL/GenBank/DDBJ whole genome shotgun (WGS) entry which is preliminary data.</text>
</comment>
<dbReference type="PROSITE" id="PS50297">
    <property type="entry name" value="ANK_REP_REGION"/>
    <property type="match status" value="1"/>
</dbReference>